<evidence type="ECO:0000313" key="2">
    <source>
        <dbReference type="Proteomes" id="UP000266841"/>
    </source>
</evidence>
<reference evidence="1 2" key="1">
    <citation type="journal article" date="2012" name="Genome Biol.">
        <title>Genome and low-iron response of an oceanic diatom adapted to chronic iron limitation.</title>
        <authorList>
            <person name="Lommer M."/>
            <person name="Specht M."/>
            <person name="Roy A.S."/>
            <person name="Kraemer L."/>
            <person name="Andreson R."/>
            <person name="Gutowska M.A."/>
            <person name="Wolf J."/>
            <person name="Bergner S.V."/>
            <person name="Schilhabel M.B."/>
            <person name="Klostermeier U.C."/>
            <person name="Beiko R.G."/>
            <person name="Rosenstiel P."/>
            <person name="Hippler M."/>
            <person name="Laroche J."/>
        </authorList>
    </citation>
    <scope>NUCLEOTIDE SEQUENCE [LARGE SCALE GENOMIC DNA]</scope>
    <source>
        <strain evidence="1 2">CCMP1005</strain>
    </source>
</reference>
<gene>
    <name evidence="1" type="ORF">THAOC_02946</name>
</gene>
<organism evidence="1 2">
    <name type="scientific">Thalassiosira oceanica</name>
    <name type="common">Marine diatom</name>
    <dbReference type="NCBI Taxonomy" id="159749"/>
    <lineage>
        <taxon>Eukaryota</taxon>
        <taxon>Sar</taxon>
        <taxon>Stramenopiles</taxon>
        <taxon>Ochrophyta</taxon>
        <taxon>Bacillariophyta</taxon>
        <taxon>Coscinodiscophyceae</taxon>
        <taxon>Thalassiosirophycidae</taxon>
        <taxon>Thalassiosirales</taxon>
        <taxon>Thalassiosiraceae</taxon>
        <taxon>Thalassiosira</taxon>
    </lineage>
</organism>
<proteinExistence type="predicted"/>
<accession>K0TQ30</accession>
<sequence>MAEKLIELLETSLAAASTNNGRNTKSLMQSANQNIKTKFTDSNFSKAVAAKKQVSALESATRSKRSAVDQIVPPASVSFRFKTPRRDSSASLETPLSSLTKSATSMAAMPIAQSKSVEFPTAMVRLLPGDLPYLWVGQDISIVIRPHRKGESQKLKAKRERVFNSFKKIIRENYIVSSPVNDNELLKDHEFHRSGKGVYYQFPAKVKSYPNRFEIVNNHHGVEAMIDMWWKAPHNGGIGISID</sequence>
<dbReference type="Proteomes" id="UP000266841">
    <property type="component" value="Unassembled WGS sequence"/>
</dbReference>
<keyword evidence="2" id="KW-1185">Reference proteome</keyword>
<feature type="non-terminal residue" evidence="1">
    <location>
        <position position="243"/>
    </location>
</feature>
<dbReference type="AlphaFoldDB" id="K0TQ30"/>
<evidence type="ECO:0000313" key="1">
    <source>
        <dbReference type="EMBL" id="EJK75332.1"/>
    </source>
</evidence>
<protein>
    <submittedName>
        <fullName evidence="1">Uncharacterized protein</fullName>
    </submittedName>
</protein>
<name>K0TQ30_THAOC</name>
<comment type="caution">
    <text evidence="1">The sequence shown here is derived from an EMBL/GenBank/DDBJ whole genome shotgun (WGS) entry which is preliminary data.</text>
</comment>
<dbReference type="EMBL" id="AGNL01002993">
    <property type="protein sequence ID" value="EJK75332.1"/>
    <property type="molecule type" value="Genomic_DNA"/>
</dbReference>